<evidence type="ECO:0000313" key="3">
    <source>
        <dbReference type="Proteomes" id="UP000001982"/>
    </source>
</evidence>
<dbReference type="SUPFAM" id="SSF53850">
    <property type="entry name" value="Periplasmic binding protein-like II"/>
    <property type="match status" value="1"/>
</dbReference>
<protein>
    <submittedName>
        <fullName evidence="2">ABC-type phosphate transport system, periplasmic component</fullName>
    </submittedName>
</protein>
<keyword evidence="3" id="KW-1185">Reference proteome</keyword>
<sequence>MYIKRHSKGTHMKTKALMLSLALTFSSLASADVVIIVHPSNETTLTEGEIKNIFLGKLNSFSNGSQAIAISLTSDSGGFDHFLSALIGRSPAQWKSYWANKAFTGEMTPPRQVNTSEMISLIATNPNLIGFVEDKDIPSTVKIIHKL</sequence>
<accession>Q12K90</accession>
<keyword evidence="1" id="KW-0732">Signal</keyword>
<feature type="chain" id="PRO_5004181464" evidence="1">
    <location>
        <begin position="32"/>
        <end position="147"/>
    </location>
</feature>
<dbReference type="STRING" id="318161.Sden_2857"/>
<dbReference type="HOGENOM" id="CLU_124904_1_1_6"/>
<dbReference type="KEGG" id="sdn:Sden_2857"/>
<dbReference type="Proteomes" id="UP000001982">
    <property type="component" value="Chromosome"/>
</dbReference>
<proteinExistence type="predicted"/>
<reference evidence="2 3" key="1">
    <citation type="submission" date="2006-03" db="EMBL/GenBank/DDBJ databases">
        <title>Complete sequence of Shewanella denitrificans OS217.</title>
        <authorList>
            <consortium name="US DOE Joint Genome Institute"/>
            <person name="Copeland A."/>
            <person name="Lucas S."/>
            <person name="Lapidus A."/>
            <person name="Barry K."/>
            <person name="Detter J.C."/>
            <person name="Glavina del Rio T."/>
            <person name="Hammon N."/>
            <person name="Israni S."/>
            <person name="Dalin E."/>
            <person name="Tice H."/>
            <person name="Pitluck S."/>
            <person name="Brettin T."/>
            <person name="Bruce D."/>
            <person name="Han C."/>
            <person name="Tapia R."/>
            <person name="Gilna P."/>
            <person name="Kiss H."/>
            <person name="Schmutz J."/>
            <person name="Larimer F."/>
            <person name="Land M."/>
            <person name="Hauser L."/>
            <person name="Kyrpides N."/>
            <person name="Lykidis A."/>
            <person name="Richardson P."/>
        </authorList>
    </citation>
    <scope>NUCLEOTIDE SEQUENCE [LARGE SCALE GENOMIC DNA]</scope>
    <source>
        <strain evidence="3">OS217 / ATCC BAA-1090 / DSM 15013</strain>
    </source>
</reference>
<gene>
    <name evidence="2" type="ordered locus">Sden_2857</name>
</gene>
<organism evidence="2 3">
    <name type="scientific">Shewanella denitrificans (strain OS217 / ATCC BAA-1090 / DSM 15013)</name>
    <dbReference type="NCBI Taxonomy" id="318161"/>
    <lineage>
        <taxon>Bacteria</taxon>
        <taxon>Pseudomonadati</taxon>
        <taxon>Pseudomonadota</taxon>
        <taxon>Gammaproteobacteria</taxon>
        <taxon>Alteromonadales</taxon>
        <taxon>Shewanellaceae</taxon>
        <taxon>Shewanella</taxon>
    </lineage>
</organism>
<dbReference type="eggNOG" id="COG0226">
    <property type="taxonomic scope" value="Bacteria"/>
</dbReference>
<name>Q12K90_SHEDO</name>
<feature type="signal peptide" evidence="1">
    <location>
        <begin position="1"/>
        <end position="31"/>
    </location>
</feature>
<evidence type="ECO:0000313" key="2">
    <source>
        <dbReference type="EMBL" id="ABE56136.1"/>
    </source>
</evidence>
<dbReference type="EMBL" id="CP000302">
    <property type="protein sequence ID" value="ABE56136.1"/>
    <property type="molecule type" value="Genomic_DNA"/>
</dbReference>
<evidence type="ECO:0000256" key="1">
    <source>
        <dbReference type="SAM" id="SignalP"/>
    </source>
</evidence>
<dbReference type="Gene3D" id="3.40.190.10">
    <property type="entry name" value="Periplasmic binding protein-like II"/>
    <property type="match status" value="1"/>
</dbReference>
<dbReference type="AlphaFoldDB" id="Q12K90"/>